<dbReference type="SUPFAM" id="SSF54001">
    <property type="entry name" value="Cysteine proteinases"/>
    <property type="match status" value="1"/>
</dbReference>
<sequence length="211" mass="24016">LPWSGYIQGFPLKVDVHHLATFFGEGWLSGDLENLMMDLLRRDVAEASLESDVELAAESAWFIPKIIEASKKEQAYQDDQGFRSLRRIGLQLSVGGKRMLGTLANVNGNHWVAIVVDVEGRRILHGDSFGNKINPELGLALDWWIHQHFGEHFLFEDLPITAQRDGFSCGLLAWRALESFILGAEEQETENMADYRLEIFLRIVERHNNKV</sequence>
<dbReference type="EMBL" id="ML179266">
    <property type="protein sequence ID" value="THU92846.1"/>
    <property type="molecule type" value="Genomic_DNA"/>
</dbReference>
<dbReference type="AlphaFoldDB" id="A0A4S8LTH3"/>
<dbReference type="GO" id="GO:0006508">
    <property type="term" value="P:proteolysis"/>
    <property type="evidence" value="ECO:0007669"/>
    <property type="project" value="UniProtKB-KW"/>
</dbReference>
<evidence type="ECO:0000256" key="3">
    <source>
        <dbReference type="ARBA" id="ARBA00022801"/>
    </source>
</evidence>
<accession>A0A4S8LTH3</accession>
<dbReference type="Gene3D" id="3.40.395.10">
    <property type="entry name" value="Adenoviral Proteinase, Chain A"/>
    <property type="match status" value="1"/>
</dbReference>
<evidence type="ECO:0000313" key="5">
    <source>
        <dbReference type="EMBL" id="THU92846.1"/>
    </source>
</evidence>
<feature type="non-terminal residue" evidence="5">
    <location>
        <position position="1"/>
    </location>
</feature>
<dbReference type="OrthoDB" id="2979847at2759"/>
<protein>
    <recommendedName>
        <fullName evidence="4">Ubiquitin-like protease family profile domain-containing protein</fullName>
    </recommendedName>
</protein>
<dbReference type="InterPro" id="IPR038765">
    <property type="entry name" value="Papain-like_cys_pep_sf"/>
</dbReference>
<dbReference type="Proteomes" id="UP000297245">
    <property type="component" value="Unassembled WGS sequence"/>
</dbReference>
<dbReference type="GO" id="GO:0019783">
    <property type="term" value="F:ubiquitin-like protein peptidase activity"/>
    <property type="evidence" value="ECO:0007669"/>
    <property type="project" value="UniProtKB-ARBA"/>
</dbReference>
<keyword evidence="3" id="KW-0378">Hydrolase</keyword>
<evidence type="ECO:0000256" key="1">
    <source>
        <dbReference type="ARBA" id="ARBA00005234"/>
    </source>
</evidence>
<name>A0A4S8LTH3_DENBC</name>
<feature type="domain" description="Ubiquitin-like protease family profile" evidence="4">
    <location>
        <begin position="12"/>
        <end position="180"/>
    </location>
</feature>
<evidence type="ECO:0000256" key="2">
    <source>
        <dbReference type="ARBA" id="ARBA00022670"/>
    </source>
</evidence>
<evidence type="ECO:0000259" key="4">
    <source>
        <dbReference type="PROSITE" id="PS50600"/>
    </source>
</evidence>
<organism evidence="5 6">
    <name type="scientific">Dendrothele bispora (strain CBS 962.96)</name>
    <dbReference type="NCBI Taxonomy" id="1314807"/>
    <lineage>
        <taxon>Eukaryota</taxon>
        <taxon>Fungi</taxon>
        <taxon>Dikarya</taxon>
        <taxon>Basidiomycota</taxon>
        <taxon>Agaricomycotina</taxon>
        <taxon>Agaricomycetes</taxon>
        <taxon>Agaricomycetidae</taxon>
        <taxon>Agaricales</taxon>
        <taxon>Agaricales incertae sedis</taxon>
        <taxon>Dendrothele</taxon>
    </lineage>
</organism>
<evidence type="ECO:0000313" key="6">
    <source>
        <dbReference type="Proteomes" id="UP000297245"/>
    </source>
</evidence>
<reference evidence="5 6" key="1">
    <citation type="journal article" date="2019" name="Nat. Ecol. Evol.">
        <title>Megaphylogeny resolves global patterns of mushroom evolution.</title>
        <authorList>
            <person name="Varga T."/>
            <person name="Krizsan K."/>
            <person name="Foldi C."/>
            <person name="Dima B."/>
            <person name="Sanchez-Garcia M."/>
            <person name="Sanchez-Ramirez S."/>
            <person name="Szollosi G.J."/>
            <person name="Szarkandi J.G."/>
            <person name="Papp V."/>
            <person name="Albert L."/>
            <person name="Andreopoulos W."/>
            <person name="Angelini C."/>
            <person name="Antonin V."/>
            <person name="Barry K.W."/>
            <person name="Bougher N.L."/>
            <person name="Buchanan P."/>
            <person name="Buyck B."/>
            <person name="Bense V."/>
            <person name="Catcheside P."/>
            <person name="Chovatia M."/>
            <person name="Cooper J."/>
            <person name="Damon W."/>
            <person name="Desjardin D."/>
            <person name="Finy P."/>
            <person name="Geml J."/>
            <person name="Haridas S."/>
            <person name="Hughes K."/>
            <person name="Justo A."/>
            <person name="Karasinski D."/>
            <person name="Kautmanova I."/>
            <person name="Kiss B."/>
            <person name="Kocsube S."/>
            <person name="Kotiranta H."/>
            <person name="LaButti K.M."/>
            <person name="Lechner B.E."/>
            <person name="Liimatainen K."/>
            <person name="Lipzen A."/>
            <person name="Lukacs Z."/>
            <person name="Mihaltcheva S."/>
            <person name="Morgado L.N."/>
            <person name="Niskanen T."/>
            <person name="Noordeloos M.E."/>
            <person name="Ohm R.A."/>
            <person name="Ortiz-Santana B."/>
            <person name="Ovrebo C."/>
            <person name="Racz N."/>
            <person name="Riley R."/>
            <person name="Savchenko A."/>
            <person name="Shiryaev A."/>
            <person name="Soop K."/>
            <person name="Spirin V."/>
            <person name="Szebenyi C."/>
            <person name="Tomsovsky M."/>
            <person name="Tulloss R.E."/>
            <person name="Uehling J."/>
            <person name="Grigoriev I.V."/>
            <person name="Vagvolgyi C."/>
            <person name="Papp T."/>
            <person name="Martin F.M."/>
            <person name="Miettinen O."/>
            <person name="Hibbett D.S."/>
            <person name="Nagy L.G."/>
        </authorList>
    </citation>
    <scope>NUCLEOTIDE SEQUENCE [LARGE SCALE GENOMIC DNA]</scope>
    <source>
        <strain evidence="5 6">CBS 962.96</strain>
    </source>
</reference>
<comment type="similarity">
    <text evidence="1">Belongs to the peptidase C48 family.</text>
</comment>
<gene>
    <name evidence="5" type="ORF">K435DRAFT_610613</name>
</gene>
<dbReference type="PROSITE" id="PS50600">
    <property type="entry name" value="ULP_PROTEASE"/>
    <property type="match status" value="1"/>
</dbReference>
<keyword evidence="6" id="KW-1185">Reference proteome</keyword>
<dbReference type="GO" id="GO:0008234">
    <property type="term" value="F:cysteine-type peptidase activity"/>
    <property type="evidence" value="ECO:0007669"/>
    <property type="project" value="InterPro"/>
</dbReference>
<dbReference type="Pfam" id="PF02902">
    <property type="entry name" value="Peptidase_C48"/>
    <property type="match status" value="1"/>
</dbReference>
<feature type="non-terminal residue" evidence="5">
    <location>
        <position position="211"/>
    </location>
</feature>
<dbReference type="InterPro" id="IPR003653">
    <property type="entry name" value="Peptidase_C48_C"/>
</dbReference>
<keyword evidence="2" id="KW-0645">Protease</keyword>
<proteinExistence type="inferred from homology"/>